<evidence type="ECO:0000313" key="22">
    <source>
        <dbReference type="Proteomes" id="UP000826271"/>
    </source>
</evidence>
<evidence type="ECO:0000256" key="9">
    <source>
        <dbReference type="ARBA" id="ARBA00022741"/>
    </source>
</evidence>
<dbReference type="Gene3D" id="1.10.510.10">
    <property type="entry name" value="Transferase(Phosphotransferase) domain 1"/>
    <property type="match status" value="1"/>
</dbReference>
<dbReference type="Gene3D" id="2.10.25.10">
    <property type="entry name" value="Laminin"/>
    <property type="match status" value="2"/>
</dbReference>
<keyword evidence="2" id="KW-0723">Serine/threonine-protein kinase</keyword>
<sequence>MHLSCTTIVRVYLSDLHGKWRTGKLFPCSYAFVGDLQTSVGPDGYRQAGFSYPIHDLHNPMSFLSDNPLVTRTPLVLDWRIQTENCSQAQRNLTAYACQENSECVNQDGGVGGYVCQCLTGYEGNPYLAPGCQDIDECEDPENNPCHSICINYPGSFNCSCPQGYHGDGMQDGSGCSASVPTTSKLMNISIGVSSAVILLVSVAICFQLQKGYQKRKMKKREDKFFKRNGGLLLQQQTNEGTLGKLKLFPARELEKATDHFSESRILGQGGQGTVYKGMLSDGKIVAIKKSKLVNENQLEQFINEVVILSQINHRNVVKLLGCCLETEVPLLVYEFLPNGTLFDLIHNEDSKFPISWKIRLKIAADIAGALAYLHSATSLPIYHRDIKSTNILLDEKYEVKVSDFGISRSVALDQTHLTTLVKGTFGYFDPEYFQSSQFTEKSDVYSFGVVLVELLTGQRPISRTEEERSLVARFLLSMETNRIETILDDRVSQEGRKEEVFNVARLAQGCLNWKGKYRPTMKEVSTELESIRRTTMPTTVEAESQEAKPLMLLDFECT</sequence>
<evidence type="ECO:0000256" key="3">
    <source>
        <dbReference type="ARBA" id="ARBA00022536"/>
    </source>
</evidence>
<dbReference type="GO" id="GO:0005886">
    <property type="term" value="C:plasma membrane"/>
    <property type="evidence" value="ECO:0007669"/>
    <property type="project" value="TreeGrafter"/>
</dbReference>
<dbReference type="GO" id="GO:0005509">
    <property type="term" value="F:calcium ion binding"/>
    <property type="evidence" value="ECO:0007669"/>
    <property type="project" value="InterPro"/>
</dbReference>
<dbReference type="PROSITE" id="PS50011">
    <property type="entry name" value="PROTEIN_KINASE_DOM"/>
    <property type="match status" value="1"/>
</dbReference>
<dbReference type="PROSITE" id="PS00108">
    <property type="entry name" value="PROTEIN_KINASE_ST"/>
    <property type="match status" value="1"/>
</dbReference>
<comment type="caution">
    <text evidence="21">The sequence shown here is derived from an EMBL/GenBank/DDBJ whole genome shotgun (WGS) entry which is preliminary data.</text>
</comment>
<evidence type="ECO:0000256" key="11">
    <source>
        <dbReference type="ARBA" id="ARBA00022840"/>
    </source>
</evidence>
<evidence type="ECO:0000256" key="1">
    <source>
        <dbReference type="ARBA" id="ARBA00004479"/>
    </source>
</evidence>
<evidence type="ECO:0000256" key="15">
    <source>
        <dbReference type="ARBA" id="ARBA00047558"/>
    </source>
</evidence>
<feature type="domain" description="EGF-like" evidence="20">
    <location>
        <begin position="134"/>
        <end position="171"/>
    </location>
</feature>
<evidence type="ECO:0000259" key="20">
    <source>
        <dbReference type="PROSITE" id="PS50026"/>
    </source>
</evidence>
<dbReference type="EMBL" id="WHWC01000002">
    <property type="protein sequence ID" value="KAG8388353.1"/>
    <property type="molecule type" value="Genomic_DNA"/>
</dbReference>
<dbReference type="PANTHER" id="PTHR27005">
    <property type="entry name" value="WALL-ASSOCIATED RECEPTOR KINASE-LIKE 21"/>
    <property type="match status" value="1"/>
</dbReference>
<keyword evidence="10" id="KW-0418">Kinase</keyword>
<dbReference type="Proteomes" id="UP000826271">
    <property type="component" value="Unassembled WGS sequence"/>
</dbReference>
<dbReference type="FunFam" id="1.10.510.10:FF:000084">
    <property type="entry name" value="Wall-associated receptor kinase 2"/>
    <property type="match status" value="1"/>
</dbReference>
<dbReference type="PROSITE" id="PS00010">
    <property type="entry name" value="ASX_HYDROXYL"/>
    <property type="match status" value="1"/>
</dbReference>
<dbReference type="PROSITE" id="PS50026">
    <property type="entry name" value="EGF_3"/>
    <property type="match status" value="2"/>
</dbReference>
<dbReference type="Gene3D" id="3.30.200.20">
    <property type="entry name" value="Phosphorylase Kinase, domain 1"/>
    <property type="match status" value="1"/>
</dbReference>
<dbReference type="InterPro" id="IPR008271">
    <property type="entry name" value="Ser/Thr_kinase_AS"/>
</dbReference>
<dbReference type="InterPro" id="IPR018097">
    <property type="entry name" value="EGF_Ca-bd_CS"/>
</dbReference>
<accession>A0AAV6Y115</accession>
<dbReference type="Pfam" id="PF00069">
    <property type="entry name" value="Pkinase"/>
    <property type="match status" value="1"/>
</dbReference>
<dbReference type="FunFam" id="2.10.25.10:FF:000038">
    <property type="entry name" value="Fibrillin 2"/>
    <property type="match status" value="1"/>
</dbReference>
<dbReference type="SMART" id="SM00181">
    <property type="entry name" value="EGF"/>
    <property type="match status" value="2"/>
</dbReference>
<evidence type="ECO:0000256" key="14">
    <source>
        <dbReference type="ARBA" id="ARBA00023157"/>
    </source>
</evidence>
<dbReference type="PROSITE" id="PS01187">
    <property type="entry name" value="EGF_CA"/>
    <property type="match status" value="1"/>
</dbReference>
<keyword evidence="5" id="KW-0808">Transferase</keyword>
<keyword evidence="7" id="KW-0732">Signal</keyword>
<dbReference type="PANTHER" id="PTHR27005:SF515">
    <property type="entry name" value="WALL-ASSOCIATED RECEPTOR KINASE-LIKE 10-RELATED"/>
    <property type="match status" value="1"/>
</dbReference>
<evidence type="ECO:0000256" key="18">
    <source>
        <dbReference type="PROSITE-ProRule" id="PRU00076"/>
    </source>
</evidence>
<dbReference type="CDD" id="cd00054">
    <property type="entry name" value="EGF_CA"/>
    <property type="match status" value="2"/>
</dbReference>
<evidence type="ECO:0000256" key="8">
    <source>
        <dbReference type="ARBA" id="ARBA00022737"/>
    </source>
</evidence>
<keyword evidence="3 18" id="KW-0245">EGF-like domain</keyword>
<evidence type="ECO:0000256" key="5">
    <source>
        <dbReference type="ARBA" id="ARBA00022679"/>
    </source>
</evidence>
<comment type="catalytic activity">
    <reaction evidence="15">
        <text>L-seryl-[protein] + ATP = O-phospho-L-seryl-[protein] + ADP + H(+)</text>
        <dbReference type="Rhea" id="RHEA:17989"/>
        <dbReference type="Rhea" id="RHEA-COMP:9863"/>
        <dbReference type="Rhea" id="RHEA-COMP:11604"/>
        <dbReference type="ChEBI" id="CHEBI:15378"/>
        <dbReference type="ChEBI" id="CHEBI:29999"/>
        <dbReference type="ChEBI" id="CHEBI:30616"/>
        <dbReference type="ChEBI" id="CHEBI:83421"/>
        <dbReference type="ChEBI" id="CHEBI:456216"/>
    </reaction>
</comment>
<evidence type="ECO:0000256" key="6">
    <source>
        <dbReference type="ARBA" id="ARBA00022692"/>
    </source>
</evidence>
<dbReference type="SMART" id="SM00220">
    <property type="entry name" value="S_TKc"/>
    <property type="match status" value="1"/>
</dbReference>
<dbReference type="AlphaFoldDB" id="A0AAV6Y115"/>
<keyword evidence="14" id="KW-1015">Disulfide bond</keyword>
<evidence type="ECO:0000256" key="10">
    <source>
        <dbReference type="ARBA" id="ARBA00022777"/>
    </source>
</evidence>
<dbReference type="FunFam" id="3.30.200.20:FF:000043">
    <property type="entry name" value="Wall-associated receptor kinase 2"/>
    <property type="match status" value="1"/>
</dbReference>
<comment type="subcellular location">
    <subcellularLocation>
        <location evidence="1">Membrane</location>
        <topology evidence="1">Single-pass type I membrane protein</topology>
    </subcellularLocation>
</comment>
<dbReference type="GO" id="GO:0005524">
    <property type="term" value="F:ATP binding"/>
    <property type="evidence" value="ECO:0007669"/>
    <property type="project" value="UniProtKB-KW"/>
</dbReference>
<dbReference type="SUPFAM" id="SSF57184">
    <property type="entry name" value="Growth factor receptor domain"/>
    <property type="match status" value="1"/>
</dbReference>
<comment type="catalytic activity">
    <reaction evidence="16">
        <text>L-threonyl-[protein] + ATP = O-phospho-L-threonyl-[protein] + ADP + H(+)</text>
        <dbReference type="Rhea" id="RHEA:46608"/>
        <dbReference type="Rhea" id="RHEA-COMP:11060"/>
        <dbReference type="Rhea" id="RHEA-COMP:11605"/>
        <dbReference type="ChEBI" id="CHEBI:15378"/>
        <dbReference type="ChEBI" id="CHEBI:30013"/>
        <dbReference type="ChEBI" id="CHEBI:30616"/>
        <dbReference type="ChEBI" id="CHEBI:61977"/>
        <dbReference type="ChEBI" id="CHEBI:456216"/>
    </reaction>
</comment>
<dbReference type="InterPro" id="IPR009030">
    <property type="entry name" value="Growth_fac_rcpt_cys_sf"/>
</dbReference>
<proteinExistence type="predicted"/>
<dbReference type="InterPro" id="IPR011009">
    <property type="entry name" value="Kinase-like_dom_sf"/>
</dbReference>
<keyword evidence="9" id="KW-0547">Nucleotide-binding</keyword>
<feature type="domain" description="EGF-like" evidence="20">
    <location>
        <begin position="90"/>
        <end position="133"/>
    </location>
</feature>
<organism evidence="21 22">
    <name type="scientific">Buddleja alternifolia</name>
    <dbReference type="NCBI Taxonomy" id="168488"/>
    <lineage>
        <taxon>Eukaryota</taxon>
        <taxon>Viridiplantae</taxon>
        <taxon>Streptophyta</taxon>
        <taxon>Embryophyta</taxon>
        <taxon>Tracheophyta</taxon>
        <taxon>Spermatophyta</taxon>
        <taxon>Magnoliopsida</taxon>
        <taxon>eudicotyledons</taxon>
        <taxon>Gunneridae</taxon>
        <taxon>Pentapetalae</taxon>
        <taxon>asterids</taxon>
        <taxon>lamiids</taxon>
        <taxon>Lamiales</taxon>
        <taxon>Scrophulariaceae</taxon>
        <taxon>Buddlejeae</taxon>
        <taxon>Buddleja</taxon>
    </lineage>
</organism>
<evidence type="ECO:0000256" key="16">
    <source>
        <dbReference type="ARBA" id="ARBA00047951"/>
    </source>
</evidence>
<evidence type="ECO:0000313" key="21">
    <source>
        <dbReference type="EMBL" id="KAG8388353.1"/>
    </source>
</evidence>
<dbReference type="SMART" id="SM00179">
    <property type="entry name" value="EGF_CA"/>
    <property type="match status" value="2"/>
</dbReference>
<keyword evidence="11" id="KW-0067">ATP-binding</keyword>
<dbReference type="Pfam" id="PF07645">
    <property type="entry name" value="EGF_CA"/>
    <property type="match status" value="2"/>
</dbReference>
<evidence type="ECO:0000256" key="7">
    <source>
        <dbReference type="ARBA" id="ARBA00022729"/>
    </source>
</evidence>
<evidence type="ECO:0000259" key="19">
    <source>
        <dbReference type="PROSITE" id="PS50011"/>
    </source>
</evidence>
<name>A0AAV6Y115_9LAMI</name>
<comment type="function">
    <text evidence="17">Serine/threonine-protein kinase that may function as a signaling receptor of extracellular matrix component. Binding to pectin may have significance in the control of cell expansion, morphogenesis and development.</text>
</comment>
<dbReference type="InterPro" id="IPR049883">
    <property type="entry name" value="NOTCH1_EGF-like"/>
</dbReference>
<comment type="caution">
    <text evidence="18">Lacks conserved residue(s) required for the propagation of feature annotation.</text>
</comment>
<evidence type="ECO:0000256" key="4">
    <source>
        <dbReference type="ARBA" id="ARBA00022553"/>
    </source>
</evidence>
<keyword evidence="13" id="KW-0472">Membrane</keyword>
<evidence type="ECO:0000256" key="12">
    <source>
        <dbReference type="ARBA" id="ARBA00022989"/>
    </source>
</evidence>
<dbReference type="GO" id="GO:0004674">
    <property type="term" value="F:protein serine/threonine kinase activity"/>
    <property type="evidence" value="ECO:0007669"/>
    <property type="project" value="UniProtKB-KW"/>
</dbReference>
<dbReference type="SUPFAM" id="SSF56112">
    <property type="entry name" value="Protein kinase-like (PK-like)"/>
    <property type="match status" value="1"/>
</dbReference>
<keyword evidence="8" id="KW-0677">Repeat</keyword>
<dbReference type="InterPro" id="IPR045274">
    <property type="entry name" value="WAK-like"/>
</dbReference>
<evidence type="ECO:0000256" key="13">
    <source>
        <dbReference type="ARBA" id="ARBA00023136"/>
    </source>
</evidence>
<keyword evidence="22" id="KW-1185">Reference proteome</keyword>
<dbReference type="InterPro" id="IPR001881">
    <property type="entry name" value="EGF-like_Ca-bd_dom"/>
</dbReference>
<evidence type="ECO:0000256" key="2">
    <source>
        <dbReference type="ARBA" id="ARBA00022527"/>
    </source>
</evidence>
<feature type="domain" description="Protein kinase" evidence="19">
    <location>
        <begin position="261"/>
        <end position="532"/>
    </location>
</feature>
<evidence type="ECO:0000256" key="17">
    <source>
        <dbReference type="ARBA" id="ARBA00058961"/>
    </source>
</evidence>
<gene>
    <name evidence="21" type="ORF">BUALT_Bualt02G0117000</name>
</gene>
<protein>
    <submittedName>
        <fullName evidence="21">Uncharacterized protein</fullName>
    </submittedName>
</protein>
<dbReference type="InterPro" id="IPR000742">
    <property type="entry name" value="EGF"/>
</dbReference>
<keyword evidence="6" id="KW-0812">Transmembrane</keyword>
<dbReference type="InterPro" id="IPR000719">
    <property type="entry name" value="Prot_kinase_dom"/>
</dbReference>
<reference evidence="21" key="1">
    <citation type="submission" date="2019-10" db="EMBL/GenBank/DDBJ databases">
        <authorList>
            <person name="Zhang R."/>
            <person name="Pan Y."/>
            <person name="Wang J."/>
            <person name="Ma R."/>
            <person name="Yu S."/>
        </authorList>
    </citation>
    <scope>NUCLEOTIDE SEQUENCE</scope>
    <source>
        <strain evidence="21">LA-IB0</strain>
        <tissue evidence="21">Leaf</tissue>
    </source>
</reference>
<dbReference type="GO" id="GO:0007166">
    <property type="term" value="P:cell surface receptor signaling pathway"/>
    <property type="evidence" value="ECO:0007669"/>
    <property type="project" value="InterPro"/>
</dbReference>
<keyword evidence="4" id="KW-0597">Phosphoprotein</keyword>
<dbReference type="InterPro" id="IPR000152">
    <property type="entry name" value="EGF-type_Asp/Asn_hydroxyl_site"/>
</dbReference>
<keyword evidence="12" id="KW-1133">Transmembrane helix</keyword>
<dbReference type="CDD" id="cd14066">
    <property type="entry name" value="STKc_IRAK"/>
    <property type="match status" value="1"/>
</dbReference>